<feature type="transmembrane region" description="Helical" evidence="6">
    <location>
        <begin position="317"/>
        <end position="337"/>
    </location>
</feature>
<name>A0A3B1CZ12_9ZZZZ</name>
<evidence type="ECO:0000256" key="2">
    <source>
        <dbReference type="ARBA" id="ARBA00022475"/>
    </source>
</evidence>
<organism evidence="7">
    <name type="scientific">hydrothermal vent metagenome</name>
    <dbReference type="NCBI Taxonomy" id="652676"/>
    <lineage>
        <taxon>unclassified sequences</taxon>
        <taxon>metagenomes</taxon>
        <taxon>ecological metagenomes</taxon>
    </lineage>
</organism>
<dbReference type="PANTHER" id="PTHR33529:SF6">
    <property type="entry name" value="YJGP_YJGQ FAMILY PERMEASE"/>
    <property type="match status" value="1"/>
</dbReference>
<proteinExistence type="predicted"/>
<protein>
    <recommendedName>
        <fullName evidence="8">Lipopolysaccharide export system permease protein LptG</fullName>
    </recommendedName>
</protein>
<dbReference type="PANTHER" id="PTHR33529">
    <property type="entry name" value="SLR0882 PROTEIN-RELATED"/>
    <property type="match status" value="1"/>
</dbReference>
<feature type="transmembrane region" description="Helical" evidence="6">
    <location>
        <begin position="286"/>
        <end position="305"/>
    </location>
</feature>
<evidence type="ECO:0008006" key="8">
    <source>
        <dbReference type="Google" id="ProtNLM"/>
    </source>
</evidence>
<evidence type="ECO:0000313" key="7">
    <source>
        <dbReference type="EMBL" id="VAX35906.1"/>
    </source>
</evidence>
<dbReference type="InterPro" id="IPR005495">
    <property type="entry name" value="LptG/LptF_permease"/>
</dbReference>
<evidence type="ECO:0000256" key="5">
    <source>
        <dbReference type="ARBA" id="ARBA00023136"/>
    </source>
</evidence>
<keyword evidence="3 6" id="KW-0812">Transmembrane</keyword>
<gene>
    <name evidence="7" type="ORF">MNBD_UNCLBAC01-1118</name>
</gene>
<keyword evidence="4 6" id="KW-1133">Transmembrane helix</keyword>
<comment type="subcellular location">
    <subcellularLocation>
        <location evidence="1">Cell membrane</location>
        <topology evidence="1">Multi-pass membrane protein</topology>
    </subcellularLocation>
</comment>
<feature type="transmembrane region" description="Helical" evidence="6">
    <location>
        <begin position="12"/>
        <end position="30"/>
    </location>
</feature>
<evidence type="ECO:0000256" key="3">
    <source>
        <dbReference type="ARBA" id="ARBA00022692"/>
    </source>
</evidence>
<feature type="transmembrane region" description="Helical" evidence="6">
    <location>
        <begin position="50"/>
        <end position="75"/>
    </location>
</feature>
<reference evidence="7" key="1">
    <citation type="submission" date="2018-06" db="EMBL/GenBank/DDBJ databases">
        <authorList>
            <person name="Zhirakovskaya E."/>
        </authorList>
    </citation>
    <scope>NUCLEOTIDE SEQUENCE</scope>
</reference>
<evidence type="ECO:0000256" key="1">
    <source>
        <dbReference type="ARBA" id="ARBA00004651"/>
    </source>
</evidence>
<dbReference type="Pfam" id="PF03739">
    <property type="entry name" value="LptF_LptG"/>
    <property type="match status" value="1"/>
</dbReference>
<evidence type="ECO:0000256" key="6">
    <source>
        <dbReference type="SAM" id="Phobius"/>
    </source>
</evidence>
<dbReference type="AlphaFoldDB" id="A0A3B1CZ12"/>
<keyword evidence="2" id="KW-1003">Cell membrane</keyword>
<evidence type="ECO:0000256" key="4">
    <source>
        <dbReference type="ARBA" id="ARBA00022989"/>
    </source>
</evidence>
<dbReference type="EMBL" id="UOGJ01000075">
    <property type="protein sequence ID" value="VAX35906.1"/>
    <property type="molecule type" value="Genomic_DNA"/>
</dbReference>
<dbReference type="GO" id="GO:0043190">
    <property type="term" value="C:ATP-binding cassette (ABC) transporter complex"/>
    <property type="evidence" value="ECO:0007669"/>
    <property type="project" value="TreeGrafter"/>
</dbReference>
<feature type="transmembrane region" description="Helical" evidence="6">
    <location>
        <begin position="343"/>
        <end position="364"/>
    </location>
</feature>
<dbReference type="GO" id="GO:0015920">
    <property type="term" value="P:lipopolysaccharide transport"/>
    <property type="evidence" value="ECO:0007669"/>
    <property type="project" value="TreeGrafter"/>
</dbReference>
<keyword evidence="5 6" id="KW-0472">Membrane</keyword>
<feature type="transmembrane region" description="Helical" evidence="6">
    <location>
        <begin position="96"/>
        <end position="117"/>
    </location>
</feature>
<sequence length="370" mass="42398">MRIIDRHINSSILKIFLSTIFIFCFLYVMIEITSSLDEIIDRKISTSILIQYYTSFLPIIFTQTAPFACLISIMLTFSGLNNHNEIIVLRASGQSFWQITRSAACFAMVISILIFFVNEKLVPQATEISKKIRNENMILEIDRVRKKKEKIKNLTFYGLKNRLYFIDTFSVHTEELQGITIIEHDEHQNIKQKIVALKGKWTGIAWKFYQCQITTYKVTDISTPIKIKIYKEKLMNIEESPNDFLTQRLNVNSMNIRQLQNYITRFAKSGATKALNNLRVDLHQKIAYPFATFVITLLGLPFALMVKGRKGATFTSIGIAVGIGFIFYVTNAVFIAFGKGNFFPPILSAWIAPLLFCTIAITIIETDFSN</sequence>
<accession>A0A3B1CZ12</accession>